<evidence type="ECO:0000256" key="4">
    <source>
        <dbReference type="ARBA" id="ARBA00022801"/>
    </source>
</evidence>
<protein>
    <recommendedName>
        <fullName evidence="9">Beta-xylanase</fullName>
        <ecNumber evidence="9">3.2.1.8</ecNumber>
    </recommendedName>
</protein>
<dbReference type="PRINTS" id="PR00134">
    <property type="entry name" value="GLHYDRLASE10"/>
</dbReference>
<keyword evidence="7 9" id="KW-0624">Polysaccharide degradation</keyword>
<comment type="pathway">
    <text evidence="2">Glycan degradation; xylan degradation.</text>
</comment>
<evidence type="ECO:0000256" key="7">
    <source>
        <dbReference type="ARBA" id="ARBA00023326"/>
    </source>
</evidence>
<dbReference type="InterPro" id="IPR031158">
    <property type="entry name" value="GH10_AS"/>
</dbReference>
<organism evidence="11">
    <name type="scientific">Geobacillus thermodenitrificans</name>
    <dbReference type="NCBI Taxonomy" id="33940"/>
    <lineage>
        <taxon>Bacteria</taxon>
        <taxon>Bacillati</taxon>
        <taxon>Bacillota</taxon>
        <taxon>Bacilli</taxon>
        <taxon>Bacillales</taxon>
        <taxon>Anoxybacillaceae</taxon>
        <taxon>Geobacillus</taxon>
    </lineage>
</organism>
<dbReference type="GO" id="GO:0031176">
    <property type="term" value="F:endo-1,4-beta-xylanase activity"/>
    <property type="evidence" value="ECO:0007669"/>
    <property type="project" value="UniProtKB-EC"/>
</dbReference>
<evidence type="ECO:0000313" key="11">
    <source>
        <dbReference type="EMBL" id="AJD08621.1"/>
    </source>
</evidence>
<proteinExistence type="inferred from homology"/>
<dbReference type="EC" id="3.2.1.8" evidence="9"/>
<feature type="active site" description="Nucleophile" evidence="8">
    <location>
        <position position="296"/>
    </location>
</feature>
<dbReference type="PANTHER" id="PTHR31490">
    <property type="entry name" value="GLYCOSYL HYDROLASE"/>
    <property type="match status" value="1"/>
</dbReference>
<evidence type="ECO:0000256" key="9">
    <source>
        <dbReference type="RuleBase" id="RU361174"/>
    </source>
</evidence>
<dbReference type="Pfam" id="PF00331">
    <property type="entry name" value="Glyco_hydro_10"/>
    <property type="match status" value="1"/>
</dbReference>
<comment type="catalytic activity">
    <reaction evidence="1 9">
        <text>Endohydrolysis of (1-&gt;4)-beta-D-xylosidic linkages in xylans.</text>
        <dbReference type="EC" id="3.2.1.8"/>
    </reaction>
</comment>
<dbReference type="AlphaFoldDB" id="A0A0B4UJS8"/>
<evidence type="ECO:0000259" key="10">
    <source>
        <dbReference type="PROSITE" id="PS51760"/>
    </source>
</evidence>
<dbReference type="PROSITE" id="PS51760">
    <property type="entry name" value="GH10_2"/>
    <property type="match status" value="1"/>
</dbReference>
<accession>A0A0B4UJS8</accession>
<comment type="similarity">
    <text evidence="9">Belongs to the glycosyl hydrolase 10 (cellulase F) family.</text>
</comment>
<dbReference type="SUPFAM" id="SSF51445">
    <property type="entry name" value="(Trans)glycosidases"/>
    <property type="match status" value="1"/>
</dbReference>
<dbReference type="InterPro" id="IPR001000">
    <property type="entry name" value="GH10_dom"/>
</dbReference>
<keyword evidence="4 9" id="KW-0378">Hydrolase</keyword>
<dbReference type="UniPathway" id="UPA00114"/>
<dbReference type="InterPro" id="IPR044846">
    <property type="entry name" value="GH10"/>
</dbReference>
<dbReference type="PANTHER" id="PTHR31490:SF90">
    <property type="entry name" value="ENDO-1,4-BETA-XYLANASE A"/>
    <property type="match status" value="1"/>
</dbReference>
<evidence type="ECO:0000256" key="8">
    <source>
        <dbReference type="PROSITE-ProRule" id="PRU10061"/>
    </source>
</evidence>
<reference evidence="11" key="1">
    <citation type="submission" date="2014-11" db="EMBL/GenBank/DDBJ databases">
        <authorList>
            <person name="Belduz A.O."/>
            <person name="Irfan M."/>
            <person name="Guler H.I."/>
            <person name="Shah A.A."/>
            <person name="Tuncel M."/>
        </authorList>
    </citation>
    <scope>NUCLEOTIDE SEQUENCE</scope>
    <source>
        <strain evidence="11">C5</strain>
    </source>
</reference>
<keyword evidence="5 9" id="KW-0119">Carbohydrate metabolism</keyword>
<sequence length="409" mass="47504">MASMLKRSRKAIIVGFSFMLLLPLGMTNALAKTEQSYAKKPQISALHAPQLDQRYKDSFTIGAAVEPYQLLNEKDAQMLKRHFNSIVAENVMKPINIQPEEGKFNFAEADQIVRFAKKHHMDIRFHTLVWHSQVPQWFFLDKEGQPMVNETDPVKREQNKQLLLKRIETHIKTIVERYKDDIKYWDVVNEVVGDDGELRDSPWYQIAGIDYIKVAFQTARKYGGNKIKLYINDYNTEVEPKRSALYNLVKQLKEEGIPIDGIGHQSHIQIDWPSEEEIEKTIIMFADLGLDNQITELDVSMYGWPPRAYPSYDAIPEQKFLDQANRYDRLFKLYEKLSDKISNVTFWGIADNHTWLDSRADVYYDADGNVIVDPKAPYTRVEKGNGKDAPFVFDPEYNVKPAYWAIIDQ</sequence>
<evidence type="ECO:0000256" key="2">
    <source>
        <dbReference type="ARBA" id="ARBA00004851"/>
    </source>
</evidence>
<dbReference type="GO" id="GO:0045493">
    <property type="term" value="P:xylan catabolic process"/>
    <property type="evidence" value="ECO:0007669"/>
    <property type="project" value="UniProtKB-UniPathway"/>
</dbReference>
<feature type="domain" description="GH10" evidence="10">
    <location>
        <begin position="45"/>
        <end position="409"/>
    </location>
</feature>
<dbReference type="SMART" id="SM00633">
    <property type="entry name" value="Glyco_10"/>
    <property type="match status" value="1"/>
</dbReference>
<evidence type="ECO:0000256" key="5">
    <source>
        <dbReference type="ARBA" id="ARBA00023277"/>
    </source>
</evidence>
<evidence type="ECO:0000256" key="6">
    <source>
        <dbReference type="ARBA" id="ARBA00023295"/>
    </source>
</evidence>
<evidence type="ECO:0000256" key="1">
    <source>
        <dbReference type="ARBA" id="ARBA00000681"/>
    </source>
</evidence>
<name>A0A0B4UJS8_GEOTD</name>
<evidence type="ECO:0000256" key="3">
    <source>
        <dbReference type="ARBA" id="ARBA00022651"/>
    </source>
</evidence>
<keyword evidence="3 11" id="KW-0858">Xylan degradation</keyword>
<keyword evidence="6 9" id="KW-0326">Glycosidase</keyword>
<dbReference type="EMBL" id="KP202694">
    <property type="protein sequence ID" value="AJD08621.1"/>
    <property type="molecule type" value="Genomic_DNA"/>
</dbReference>
<dbReference type="Gene3D" id="3.20.20.80">
    <property type="entry name" value="Glycosidases"/>
    <property type="match status" value="1"/>
</dbReference>
<dbReference type="PROSITE" id="PS00591">
    <property type="entry name" value="GH10_1"/>
    <property type="match status" value="1"/>
</dbReference>
<dbReference type="InterPro" id="IPR017853">
    <property type="entry name" value="GH"/>
</dbReference>